<dbReference type="GO" id="GO:0005737">
    <property type="term" value="C:cytoplasm"/>
    <property type="evidence" value="ECO:0007669"/>
    <property type="project" value="UniProtKB-SubCell"/>
</dbReference>
<dbReference type="PANTHER" id="PTHR30098">
    <property type="entry name" value="LEUCYL/PHENYLALANYL-TRNA--PROTEIN TRANSFERASE"/>
    <property type="match status" value="1"/>
</dbReference>
<evidence type="ECO:0000256" key="3">
    <source>
        <dbReference type="ARBA" id="ARBA00023315"/>
    </source>
</evidence>
<dbReference type="GO" id="GO:0008914">
    <property type="term" value="F:leucyl-tRNA--protein transferase activity"/>
    <property type="evidence" value="ECO:0007669"/>
    <property type="project" value="UniProtKB-UniRule"/>
</dbReference>
<accession>A0A0K6I483</accession>
<evidence type="ECO:0000256" key="1">
    <source>
        <dbReference type="ARBA" id="ARBA00022490"/>
    </source>
</evidence>
<dbReference type="GO" id="GO:0030163">
    <property type="term" value="P:protein catabolic process"/>
    <property type="evidence" value="ECO:0007669"/>
    <property type="project" value="UniProtKB-UniRule"/>
</dbReference>
<organism evidence="5 6">
    <name type="scientific">Thiomonas bhubaneswarensis</name>
    <dbReference type="NCBI Taxonomy" id="339866"/>
    <lineage>
        <taxon>Bacteria</taxon>
        <taxon>Pseudomonadati</taxon>
        <taxon>Pseudomonadota</taxon>
        <taxon>Betaproteobacteria</taxon>
        <taxon>Burkholderiales</taxon>
        <taxon>Thiomonas</taxon>
    </lineage>
</organism>
<comment type="catalytic activity">
    <reaction evidence="4">
        <text>L-phenylalanyl-tRNA(Phe) + an N-terminal L-alpha-aminoacyl-[protein] = an N-terminal L-phenylalanyl-L-alpha-aminoacyl-[protein] + tRNA(Phe)</text>
        <dbReference type="Rhea" id="RHEA:43632"/>
        <dbReference type="Rhea" id="RHEA-COMP:9668"/>
        <dbReference type="Rhea" id="RHEA-COMP:9699"/>
        <dbReference type="Rhea" id="RHEA-COMP:10636"/>
        <dbReference type="Rhea" id="RHEA-COMP:10637"/>
        <dbReference type="ChEBI" id="CHEBI:78442"/>
        <dbReference type="ChEBI" id="CHEBI:78531"/>
        <dbReference type="ChEBI" id="CHEBI:78597"/>
        <dbReference type="ChEBI" id="CHEBI:83561"/>
        <dbReference type="EC" id="2.3.2.6"/>
    </reaction>
</comment>
<comment type="catalytic activity">
    <reaction evidence="4">
        <text>N-terminal L-arginyl-[protein] + L-leucyl-tRNA(Leu) = N-terminal L-leucyl-L-arginyl-[protein] + tRNA(Leu) + H(+)</text>
        <dbReference type="Rhea" id="RHEA:50416"/>
        <dbReference type="Rhea" id="RHEA-COMP:9613"/>
        <dbReference type="Rhea" id="RHEA-COMP:9622"/>
        <dbReference type="Rhea" id="RHEA-COMP:12672"/>
        <dbReference type="Rhea" id="RHEA-COMP:12673"/>
        <dbReference type="ChEBI" id="CHEBI:15378"/>
        <dbReference type="ChEBI" id="CHEBI:64719"/>
        <dbReference type="ChEBI" id="CHEBI:78442"/>
        <dbReference type="ChEBI" id="CHEBI:78494"/>
        <dbReference type="ChEBI" id="CHEBI:133044"/>
        <dbReference type="EC" id="2.3.2.6"/>
    </reaction>
</comment>
<dbReference type="OrthoDB" id="9790282at2"/>
<evidence type="ECO:0000256" key="4">
    <source>
        <dbReference type="HAMAP-Rule" id="MF_00688"/>
    </source>
</evidence>
<dbReference type="Pfam" id="PF03588">
    <property type="entry name" value="Leu_Phe_trans"/>
    <property type="match status" value="1"/>
</dbReference>
<evidence type="ECO:0000256" key="2">
    <source>
        <dbReference type="ARBA" id="ARBA00022679"/>
    </source>
</evidence>
<dbReference type="EC" id="2.3.2.6" evidence="4"/>
<dbReference type="PANTHER" id="PTHR30098:SF2">
    <property type="entry name" value="LEUCYL_PHENYLALANYL-TRNA--PROTEIN TRANSFERASE"/>
    <property type="match status" value="1"/>
</dbReference>
<comment type="similarity">
    <text evidence="4">Belongs to the L/F-transferase family.</text>
</comment>
<protein>
    <recommendedName>
        <fullName evidence="4">Leucyl/phenylalanyl-tRNA--protein transferase</fullName>
        <ecNumber evidence="4">2.3.2.6</ecNumber>
    </recommendedName>
    <alternativeName>
        <fullName evidence="4">L/F-transferase</fullName>
    </alternativeName>
    <alternativeName>
        <fullName evidence="4">Leucyltransferase</fullName>
    </alternativeName>
    <alternativeName>
        <fullName evidence="4">Phenyalanyltransferase</fullName>
    </alternativeName>
</protein>
<dbReference type="Gene3D" id="3.30.70.3550">
    <property type="entry name" value="Leucyl/phenylalanyl-tRNA-protein transferase, N-terminal domain"/>
    <property type="match status" value="1"/>
</dbReference>
<dbReference type="HAMAP" id="MF_00688">
    <property type="entry name" value="Leu_Phe_trans"/>
    <property type="match status" value="1"/>
</dbReference>
<proteinExistence type="inferred from homology"/>
<dbReference type="RefSeq" id="WP_055450819.1">
    <property type="nucleotide sequence ID" value="NZ_CYHF01000006.1"/>
</dbReference>
<dbReference type="AlphaFoldDB" id="A0A0K6I483"/>
<dbReference type="Gene3D" id="3.40.630.70">
    <property type="entry name" value="Leucyl/phenylalanyl-tRNA-protein transferase, C-terminal domain"/>
    <property type="match status" value="1"/>
</dbReference>
<evidence type="ECO:0000313" key="6">
    <source>
        <dbReference type="Proteomes" id="UP000183649"/>
    </source>
</evidence>
<keyword evidence="6" id="KW-1185">Reference proteome</keyword>
<reference evidence="6" key="1">
    <citation type="submission" date="2015-08" db="EMBL/GenBank/DDBJ databases">
        <authorList>
            <person name="Varghese N."/>
        </authorList>
    </citation>
    <scope>NUCLEOTIDE SEQUENCE [LARGE SCALE GENOMIC DNA]</scope>
    <source>
        <strain evidence="6">DSM 18181</strain>
    </source>
</reference>
<dbReference type="InterPro" id="IPR042203">
    <property type="entry name" value="Leu/Phe-tRNA_Trfase_C"/>
</dbReference>
<keyword evidence="3 4" id="KW-0012">Acyltransferase</keyword>
<dbReference type="SUPFAM" id="SSF55729">
    <property type="entry name" value="Acyl-CoA N-acyltransferases (Nat)"/>
    <property type="match status" value="1"/>
</dbReference>
<dbReference type="Proteomes" id="UP000183649">
    <property type="component" value="Unassembled WGS sequence"/>
</dbReference>
<evidence type="ECO:0000313" key="5">
    <source>
        <dbReference type="EMBL" id="CUA97964.1"/>
    </source>
</evidence>
<dbReference type="NCBIfam" id="TIGR00667">
    <property type="entry name" value="aat"/>
    <property type="match status" value="1"/>
</dbReference>
<comment type="catalytic activity">
    <reaction evidence="4">
        <text>N-terminal L-lysyl-[protein] + L-leucyl-tRNA(Leu) = N-terminal L-leucyl-L-lysyl-[protein] + tRNA(Leu) + H(+)</text>
        <dbReference type="Rhea" id="RHEA:12340"/>
        <dbReference type="Rhea" id="RHEA-COMP:9613"/>
        <dbReference type="Rhea" id="RHEA-COMP:9622"/>
        <dbReference type="Rhea" id="RHEA-COMP:12670"/>
        <dbReference type="Rhea" id="RHEA-COMP:12671"/>
        <dbReference type="ChEBI" id="CHEBI:15378"/>
        <dbReference type="ChEBI" id="CHEBI:65249"/>
        <dbReference type="ChEBI" id="CHEBI:78442"/>
        <dbReference type="ChEBI" id="CHEBI:78494"/>
        <dbReference type="ChEBI" id="CHEBI:133043"/>
        <dbReference type="EC" id="2.3.2.6"/>
    </reaction>
</comment>
<dbReference type="InterPro" id="IPR016181">
    <property type="entry name" value="Acyl_CoA_acyltransferase"/>
</dbReference>
<dbReference type="EMBL" id="CYHF01000006">
    <property type="protein sequence ID" value="CUA97964.1"/>
    <property type="molecule type" value="Genomic_DNA"/>
</dbReference>
<comment type="function">
    <text evidence="4">Functions in the N-end rule pathway of protein degradation where it conjugates Leu, Phe and, less efficiently, Met from aminoacyl-tRNAs to the N-termini of proteins containing an N-terminal arginine or lysine.</text>
</comment>
<dbReference type="InterPro" id="IPR042221">
    <property type="entry name" value="Leu/Phe-tRNA_Trfase_N"/>
</dbReference>
<keyword evidence="1 4" id="KW-0963">Cytoplasm</keyword>
<name>A0A0K6I483_9BURK</name>
<comment type="subcellular location">
    <subcellularLocation>
        <location evidence="4">Cytoplasm</location>
    </subcellularLocation>
</comment>
<gene>
    <name evidence="4" type="primary">aat</name>
    <name evidence="5" type="ORF">Ga0061069_106156</name>
</gene>
<sequence>MNWQIARLAPGEDFPPASQALPALSPFPGLLAVGGRLDADTLERAYRRGIFPWFSPGEPVLWWSTDPRMVLQPERLHVTRSLKQSARRFARAQDWHVRIDSAFELVMQQCGAVRAAEGTWITPDMLQAYGALHARGLAHSFELWENDKLRAGLYGVCIGRMFYGESMFTQVSDGSKTLLMALCGFCLRQGIELIDCQQQTEYLAQMGAAPIARDEFLDHVAKSTRLPPVPSWQYDDLTFLTDCARWL</sequence>
<dbReference type="STRING" id="339866.GCA_001418255_01948"/>
<dbReference type="InterPro" id="IPR004616">
    <property type="entry name" value="Leu/Phe-tRNA_Trfase"/>
</dbReference>
<keyword evidence="2 4" id="KW-0808">Transferase</keyword>